<sequence>MSVKFEDNSIKVKAALNHATIQWLYEASGELEAQVKRNTRVDTGQTKGSWTYKVDEANGEAMVGSPQENAIWEEFGTGQYALNGDGRKTEWKYKDRSGNWHTTTGKKPTRALNKAFNSSKVKLKKLLEAMLKGMG</sequence>
<evidence type="ECO:0008006" key="3">
    <source>
        <dbReference type="Google" id="ProtNLM"/>
    </source>
</evidence>
<protein>
    <recommendedName>
        <fullName evidence="3">Phage protein, HK97 gp10 family</fullName>
    </recommendedName>
</protein>
<gene>
    <name evidence="1" type="ORF">HMPREF0373_00473</name>
</gene>
<reference evidence="1 2" key="1">
    <citation type="submission" date="2013-06" db="EMBL/GenBank/DDBJ databases">
        <authorList>
            <person name="Weinstock G."/>
            <person name="Sodergren E."/>
            <person name="Lobos E.A."/>
            <person name="Fulton L."/>
            <person name="Fulton R."/>
            <person name="Courtney L."/>
            <person name="Fronick C."/>
            <person name="O'Laughlin M."/>
            <person name="Godfrey J."/>
            <person name="Wilson R.M."/>
            <person name="Miner T."/>
            <person name="Farmer C."/>
            <person name="Delehaunty K."/>
            <person name="Cordes M."/>
            <person name="Minx P."/>
            <person name="Tomlinson C."/>
            <person name="Chen J."/>
            <person name="Wollam A."/>
            <person name="Pepin K.H."/>
            <person name="Bhonagiri V."/>
            <person name="Zhang X."/>
            <person name="Warren W."/>
            <person name="Mitreva M."/>
            <person name="Mardis E.R."/>
            <person name="Wilson R.K."/>
        </authorList>
    </citation>
    <scope>NUCLEOTIDE SEQUENCE [LARGE SCALE GENOMIC DNA]</scope>
    <source>
        <strain evidence="1 2">ATCC 29099</strain>
    </source>
</reference>
<proteinExistence type="predicted"/>
<accession>U2Q4X4</accession>
<dbReference type="PATRIC" id="fig|1256908.3.peg.431"/>
<dbReference type="Proteomes" id="UP000016608">
    <property type="component" value="Unassembled WGS sequence"/>
</dbReference>
<dbReference type="Pfam" id="PF04883">
    <property type="entry name" value="HK97-gp10_like"/>
    <property type="match status" value="1"/>
</dbReference>
<organism evidence="1 2">
    <name type="scientific">Eubacterium ramulus ATCC 29099</name>
    <dbReference type="NCBI Taxonomy" id="1256908"/>
    <lineage>
        <taxon>Bacteria</taxon>
        <taxon>Bacillati</taxon>
        <taxon>Bacillota</taxon>
        <taxon>Clostridia</taxon>
        <taxon>Eubacteriales</taxon>
        <taxon>Eubacteriaceae</taxon>
        <taxon>Eubacterium</taxon>
    </lineage>
</organism>
<evidence type="ECO:0000313" key="2">
    <source>
        <dbReference type="Proteomes" id="UP000016608"/>
    </source>
</evidence>
<dbReference type="GeneID" id="42787569"/>
<dbReference type="RefSeq" id="WP_021740215.1">
    <property type="nucleotide sequence ID" value="NZ_KI271174.1"/>
</dbReference>
<dbReference type="eggNOG" id="ENOG503319Y">
    <property type="taxonomic scope" value="Bacteria"/>
</dbReference>
<keyword evidence="2" id="KW-1185">Reference proteome</keyword>
<dbReference type="InterPro" id="IPR010064">
    <property type="entry name" value="HK97-gp10_tail"/>
</dbReference>
<name>U2Q4X4_EUBRA</name>
<dbReference type="EMBL" id="AWVJ01000035">
    <property type="protein sequence ID" value="ERK51079.1"/>
    <property type="molecule type" value="Genomic_DNA"/>
</dbReference>
<evidence type="ECO:0000313" key="1">
    <source>
        <dbReference type="EMBL" id="ERK51079.1"/>
    </source>
</evidence>
<dbReference type="AlphaFoldDB" id="U2Q4X4"/>
<comment type="caution">
    <text evidence="1">The sequence shown here is derived from an EMBL/GenBank/DDBJ whole genome shotgun (WGS) entry which is preliminary data.</text>
</comment>
<dbReference type="HOGENOM" id="CLU_127046_1_0_9"/>